<evidence type="ECO:0000256" key="1">
    <source>
        <dbReference type="ARBA" id="ARBA00022801"/>
    </source>
</evidence>
<dbReference type="PANTHER" id="PTHR34142:SF1">
    <property type="entry name" value="GLYCOSIDE HYDROLASE FAMILY 5 DOMAIN-CONTAINING PROTEIN"/>
    <property type="match status" value="1"/>
</dbReference>
<dbReference type="SUPFAM" id="SSF51445">
    <property type="entry name" value="(Trans)glycosidases"/>
    <property type="match status" value="1"/>
</dbReference>
<accession>A6DI60</accession>
<dbReference type="PANTHER" id="PTHR34142">
    <property type="entry name" value="ENDO-BETA-1,4-GLUCANASE A"/>
    <property type="match status" value="1"/>
</dbReference>
<dbReference type="Pfam" id="PF00150">
    <property type="entry name" value="Cellulase"/>
    <property type="match status" value="1"/>
</dbReference>
<dbReference type="AlphaFoldDB" id="A6DI60"/>
<evidence type="ECO:0000256" key="3">
    <source>
        <dbReference type="RuleBase" id="RU361153"/>
    </source>
</evidence>
<reference evidence="6 7" key="1">
    <citation type="journal article" date="2010" name="J. Bacteriol.">
        <title>Genome sequence of Lentisphaera araneosa HTCC2155T, the type species of the order Lentisphaerales in the phylum Lentisphaerae.</title>
        <authorList>
            <person name="Thrash J.C."/>
            <person name="Cho J.C."/>
            <person name="Vergin K.L."/>
            <person name="Morris R.M."/>
            <person name="Giovannoni S.J."/>
        </authorList>
    </citation>
    <scope>NUCLEOTIDE SEQUENCE [LARGE SCALE GENOMIC DNA]</scope>
    <source>
        <strain evidence="6 7">HTCC2155</strain>
    </source>
</reference>
<dbReference type="GO" id="GO:0004553">
    <property type="term" value="F:hydrolase activity, hydrolyzing O-glycosyl compounds"/>
    <property type="evidence" value="ECO:0007669"/>
    <property type="project" value="InterPro"/>
</dbReference>
<dbReference type="Proteomes" id="UP000004947">
    <property type="component" value="Unassembled WGS sequence"/>
</dbReference>
<comment type="caution">
    <text evidence="6">The sequence shown here is derived from an EMBL/GenBank/DDBJ whole genome shotgun (WGS) entry which is preliminary data.</text>
</comment>
<keyword evidence="1 3" id="KW-0378">Hydrolase</keyword>
<dbReference type="EMBL" id="ABCK01000004">
    <property type="protein sequence ID" value="EDM28714.1"/>
    <property type="molecule type" value="Genomic_DNA"/>
</dbReference>
<organism evidence="6 7">
    <name type="scientific">Lentisphaera araneosa HTCC2155</name>
    <dbReference type="NCBI Taxonomy" id="313628"/>
    <lineage>
        <taxon>Bacteria</taxon>
        <taxon>Pseudomonadati</taxon>
        <taxon>Lentisphaerota</taxon>
        <taxon>Lentisphaeria</taxon>
        <taxon>Lentisphaerales</taxon>
        <taxon>Lentisphaeraceae</taxon>
        <taxon>Lentisphaera</taxon>
    </lineage>
</organism>
<evidence type="ECO:0000313" key="6">
    <source>
        <dbReference type="EMBL" id="EDM28714.1"/>
    </source>
</evidence>
<protein>
    <submittedName>
        <fullName evidence="6">3-hydroxyacyl-CoA dehydrogenase</fullName>
    </submittedName>
</protein>
<dbReference type="eggNOG" id="COG2730">
    <property type="taxonomic scope" value="Bacteria"/>
</dbReference>
<keyword evidence="7" id="KW-1185">Reference proteome</keyword>
<gene>
    <name evidence="6" type="ORF">LNTAR_09094</name>
</gene>
<dbReference type="RefSeq" id="WP_007277591.1">
    <property type="nucleotide sequence ID" value="NZ_ABCK01000004.1"/>
</dbReference>
<keyword evidence="2 3" id="KW-0326">Glycosidase</keyword>
<name>A6DI60_9BACT</name>
<feature type="signal peptide" evidence="4">
    <location>
        <begin position="1"/>
        <end position="24"/>
    </location>
</feature>
<dbReference type="Gene3D" id="3.20.20.80">
    <property type="entry name" value="Glycosidases"/>
    <property type="match status" value="1"/>
</dbReference>
<dbReference type="GO" id="GO:0000272">
    <property type="term" value="P:polysaccharide catabolic process"/>
    <property type="evidence" value="ECO:0007669"/>
    <property type="project" value="InterPro"/>
</dbReference>
<dbReference type="PROSITE" id="PS51257">
    <property type="entry name" value="PROKAR_LIPOPROTEIN"/>
    <property type="match status" value="1"/>
</dbReference>
<keyword evidence="4" id="KW-0732">Signal</keyword>
<dbReference type="InterPro" id="IPR001547">
    <property type="entry name" value="Glyco_hydro_5"/>
</dbReference>
<comment type="similarity">
    <text evidence="3">Belongs to the glycosyl hydrolase 5 (cellulase A) family.</text>
</comment>
<feature type="chain" id="PRO_5002691129" evidence="4">
    <location>
        <begin position="25"/>
        <end position="359"/>
    </location>
</feature>
<dbReference type="STRING" id="313628.LNTAR_09094"/>
<evidence type="ECO:0000259" key="5">
    <source>
        <dbReference type="Pfam" id="PF00150"/>
    </source>
</evidence>
<sequence>MKKLLLLSSLLSILLLTSSCQSTSSEEQAQKVQKVRVEGNLLVKPDGSKMIYKGLALNDPAVLTDENEWNEAHFDHIQKWGANVVRIPVAPKNWQKHGKEFYFEAFDNAVKWSKARNISIIIDWHSIGNLKERKFQRDGYITTLEETLDFWDLMSKRYKNEPTVAFYEIFNEPTTFFGKLGEMTWDEWRALVQMIGATIRYNDDDTVIIAGGLNWAYDLRDAKDKPFLLDNLAYAVHPYPQKSKDDKNSSMEEKWDKMWGFMSQKYPLIATEFGFMSEDDKGAHIPCIGDEAWGKRLVNYFDKHNVSWTVWCFHWSWTPSLIERDYSPREGQGMFFKDVMTKNITFFEDAKPQVQAKSK</sequence>
<dbReference type="InterPro" id="IPR017853">
    <property type="entry name" value="GH"/>
</dbReference>
<proteinExistence type="inferred from homology"/>
<evidence type="ECO:0000256" key="4">
    <source>
        <dbReference type="SAM" id="SignalP"/>
    </source>
</evidence>
<evidence type="ECO:0000256" key="2">
    <source>
        <dbReference type="ARBA" id="ARBA00023295"/>
    </source>
</evidence>
<feature type="domain" description="Glycoside hydrolase family 5" evidence="5">
    <location>
        <begin position="69"/>
        <end position="313"/>
    </location>
</feature>
<dbReference type="OrthoDB" id="182870at2"/>
<evidence type="ECO:0000313" key="7">
    <source>
        <dbReference type="Proteomes" id="UP000004947"/>
    </source>
</evidence>